<dbReference type="Pfam" id="PF13181">
    <property type="entry name" value="TPR_8"/>
    <property type="match status" value="1"/>
</dbReference>
<evidence type="ECO:0000256" key="2">
    <source>
        <dbReference type="ARBA" id="ARBA00022803"/>
    </source>
</evidence>
<dbReference type="InterPro" id="IPR019734">
    <property type="entry name" value="TPR_rpt"/>
</dbReference>
<organism evidence="4 5">
    <name type="scientific">Clostridium beijerinckii</name>
    <name type="common">Clostridium MP</name>
    <dbReference type="NCBI Taxonomy" id="1520"/>
    <lineage>
        <taxon>Bacteria</taxon>
        <taxon>Bacillati</taxon>
        <taxon>Bacillota</taxon>
        <taxon>Clostridia</taxon>
        <taxon>Eubacteriales</taxon>
        <taxon>Clostridiaceae</taxon>
        <taxon>Clostridium</taxon>
    </lineage>
</organism>
<dbReference type="PROSITE" id="PS50005">
    <property type="entry name" value="TPR"/>
    <property type="match status" value="2"/>
</dbReference>
<keyword evidence="2 3" id="KW-0802">TPR repeat</keyword>
<dbReference type="PANTHER" id="PTHR45586">
    <property type="entry name" value="TPR REPEAT-CONTAINING PROTEIN PA4667"/>
    <property type="match status" value="1"/>
</dbReference>
<keyword evidence="1" id="KW-0677">Repeat</keyword>
<dbReference type="STRING" id="1520.LF65_01036"/>
<dbReference type="AlphaFoldDB" id="A0A0B5Q9S2"/>
<reference evidence="5" key="1">
    <citation type="submission" date="2014-12" db="EMBL/GenBank/DDBJ databases">
        <title>Genome sequence of Clostridium beijerinckii strain 59B.</title>
        <authorList>
            <person name="Little G.T."/>
            <person name="Minton N.P."/>
        </authorList>
    </citation>
    <scope>NUCLEOTIDE SEQUENCE [LARGE SCALE GENOMIC DNA]</scope>
    <source>
        <strain evidence="5">59B</strain>
    </source>
</reference>
<dbReference type="Pfam" id="PF13374">
    <property type="entry name" value="TPR_10"/>
    <property type="match status" value="1"/>
</dbReference>
<evidence type="ECO:0000256" key="3">
    <source>
        <dbReference type="PROSITE-ProRule" id="PRU00339"/>
    </source>
</evidence>
<accession>A0A0B5Q9S2</accession>
<dbReference type="SMART" id="SM00028">
    <property type="entry name" value="TPR"/>
    <property type="match status" value="3"/>
</dbReference>
<sequence>MSNYKTMYKDKLSKLLFLEMNKEGFKRSLNIPEGVNFKNDDLYLPISSDYVVSNVNDEVKLSNLPIYYFVEGIFITFGADKNVKYNDDYGTILSYIPDAEECVKSLIADRIKKDRLEDAYILLKGLYRYTREEEILTKLLAVGETIREKDSGFSEILLEDIEEFKEKFEKSPEPHLYNALILKDDGDYKGAEVEINEYINKGGKKTDEIDKIIGDITNISHFEKAVEYLKDEPKKAIELLLPLSEEFKENPLVYYYLGVGYRRIENYNKAIHYLNKSLTIESGSLETVNELGMNYACIGEYEEAIKYFRKAFEASKEVEICTNIVMCYINLGDKEQAKIHLELAKKIAPEDDIVIEIDQMLNRTVK</sequence>
<dbReference type="RefSeq" id="WP_041894593.1">
    <property type="nucleotide sequence ID" value="NZ_CP010086.2"/>
</dbReference>
<feature type="repeat" description="TPR" evidence="3">
    <location>
        <begin position="285"/>
        <end position="318"/>
    </location>
</feature>
<proteinExistence type="predicted"/>
<dbReference type="Gene3D" id="1.25.40.10">
    <property type="entry name" value="Tetratricopeptide repeat domain"/>
    <property type="match status" value="1"/>
</dbReference>
<protein>
    <recommendedName>
        <fullName evidence="6">Tetratricopeptide repeat protein</fullName>
    </recommendedName>
</protein>
<dbReference type="InterPro" id="IPR051012">
    <property type="entry name" value="CellSynth/LPSAsmb/PSIAsmb"/>
</dbReference>
<evidence type="ECO:0000256" key="1">
    <source>
        <dbReference type="ARBA" id="ARBA00022737"/>
    </source>
</evidence>
<evidence type="ECO:0008006" key="6">
    <source>
        <dbReference type="Google" id="ProtNLM"/>
    </source>
</evidence>
<dbReference type="KEGG" id="cbei:LF65_01036"/>
<evidence type="ECO:0000313" key="5">
    <source>
        <dbReference type="Proteomes" id="UP000031866"/>
    </source>
</evidence>
<dbReference type="Proteomes" id="UP000031866">
    <property type="component" value="Chromosome"/>
</dbReference>
<dbReference type="PANTHER" id="PTHR45586:SF1">
    <property type="entry name" value="LIPOPOLYSACCHARIDE ASSEMBLY PROTEIN B"/>
    <property type="match status" value="1"/>
</dbReference>
<evidence type="ECO:0000313" key="4">
    <source>
        <dbReference type="EMBL" id="AJG97655.1"/>
    </source>
</evidence>
<dbReference type="OrthoDB" id="358807at2"/>
<feature type="repeat" description="TPR" evidence="3">
    <location>
        <begin position="251"/>
        <end position="284"/>
    </location>
</feature>
<gene>
    <name evidence="4" type="ORF">LF65_01036</name>
</gene>
<dbReference type="InterPro" id="IPR011990">
    <property type="entry name" value="TPR-like_helical_dom_sf"/>
</dbReference>
<dbReference type="SUPFAM" id="SSF48452">
    <property type="entry name" value="TPR-like"/>
    <property type="match status" value="1"/>
</dbReference>
<name>A0A0B5Q9S2_CLOBE</name>
<dbReference type="EMBL" id="CP010086">
    <property type="protein sequence ID" value="AJG97655.1"/>
    <property type="molecule type" value="Genomic_DNA"/>
</dbReference>